<accession>A0A3Q8S327</accession>
<dbReference type="EMBL" id="CP034234">
    <property type="protein sequence ID" value="AZK44532.1"/>
    <property type="molecule type" value="Genomic_DNA"/>
</dbReference>
<dbReference type="GO" id="GO:0003677">
    <property type="term" value="F:DNA binding"/>
    <property type="evidence" value="ECO:0007669"/>
    <property type="project" value="UniProtKB-KW"/>
</dbReference>
<proteinExistence type="predicted"/>
<sequence length="95" mass="11359">MKDDNTQQFKLLLTLRLRQIHNNGLKGVSYDDLYRMFTTYVWRHKEPSRLSELADDIFKTTDEDVVRWLATESKINGLKSSLEDYQNLFEDEEIQ</sequence>
<keyword evidence="1" id="KW-0238">DNA-binding</keyword>
<dbReference type="AlphaFoldDB" id="A0A3Q8S327"/>
<keyword evidence="2" id="KW-1185">Reference proteome</keyword>
<dbReference type="InterPro" id="IPR025716">
    <property type="entry name" value="Post-transcriptional_regulator"/>
</dbReference>
<reference evidence="1 2" key="1">
    <citation type="journal article" date="2020" name="Int. J. Syst. Evol. Microbiol.">
        <title>Description of Erysipelothrix piscisicarius sp. nov., an emergent fish pathogen, and assessment of virulence using a tiger barb (Puntigrus tetrazona) infection model.</title>
        <authorList>
            <person name="Pomaranski E.K."/>
            <person name="Griffin M.J."/>
            <person name="Camus A.C."/>
            <person name="Armwood A.R."/>
            <person name="Shelley J."/>
            <person name="Waldbieser G.C."/>
            <person name="LaFrentz B.R."/>
            <person name="Garcia J.C."/>
            <person name="Yanong R."/>
            <person name="Soto E."/>
        </authorList>
    </citation>
    <scope>NUCLEOTIDE SEQUENCE [LARGE SCALE GENOMIC DNA]</scope>
    <source>
        <strain evidence="1 2">15TAL0474</strain>
    </source>
</reference>
<dbReference type="Pfam" id="PF13797">
    <property type="entry name" value="Post_transc_reg"/>
    <property type="match status" value="1"/>
</dbReference>
<dbReference type="KEGG" id="eri:EEI45_07135"/>
<protein>
    <submittedName>
        <fullName evidence="1">DNA-binding protein</fullName>
    </submittedName>
</protein>
<organism evidence="1 2">
    <name type="scientific">Erysipelothrix piscisicarius</name>
    <dbReference type="NCBI Taxonomy" id="2485784"/>
    <lineage>
        <taxon>Bacteria</taxon>
        <taxon>Bacillati</taxon>
        <taxon>Bacillota</taxon>
        <taxon>Erysipelotrichia</taxon>
        <taxon>Erysipelotrichales</taxon>
        <taxon>Erysipelotrichaceae</taxon>
        <taxon>Erysipelothrix</taxon>
    </lineage>
</organism>
<dbReference type="Proteomes" id="UP000278804">
    <property type="component" value="Chromosome"/>
</dbReference>
<name>A0A3Q8S327_9FIRM</name>
<evidence type="ECO:0000313" key="2">
    <source>
        <dbReference type="Proteomes" id="UP000278804"/>
    </source>
</evidence>
<dbReference type="RefSeq" id="WP_125164697.1">
    <property type="nucleotide sequence ID" value="NZ_CP034234.1"/>
</dbReference>
<evidence type="ECO:0000313" key="1">
    <source>
        <dbReference type="EMBL" id="AZK44532.1"/>
    </source>
</evidence>
<gene>
    <name evidence="1" type="ORF">EEI45_07135</name>
</gene>